<organism evidence="1 2">
    <name type="scientific">Leucogyrophana mollusca</name>
    <dbReference type="NCBI Taxonomy" id="85980"/>
    <lineage>
        <taxon>Eukaryota</taxon>
        <taxon>Fungi</taxon>
        <taxon>Dikarya</taxon>
        <taxon>Basidiomycota</taxon>
        <taxon>Agaricomycotina</taxon>
        <taxon>Agaricomycetes</taxon>
        <taxon>Agaricomycetidae</taxon>
        <taxon>Boletales</taxon>
        <taxon>Boletales incertae sedis</taxon>
        <taxon>Leucogyrophana</taxon>
    </lineage>
</organism>
<dbReference type="Proteomes" id="UP000790709">
    <property type="component" value="Unassembled WGS sequence"/>
</dbReference>
<sequence length="171" mass="19392">MSLNNLTFTLFTRPKQFGDRAVLGEAIELLRAALALRPQGHPNNPASLNNPTLALCYSIACPQRQGRQARLSVRLRPGLKKRMSREAWGIQRNLFDTEKSPRRRSTGRYTLFVTGVSPRRVWINGLKDSDIIPAERRTDFLQWVFWNIHEIIGEHAPAGCAQQATEVMLSV</sequence>
<evidence type="ECO:0000313" key="1">
    <source>
        <dbReference type="EMBL" id="KAH7918745.1"/>
    </source>
</evidence>
<keyword evidence="2" id="KW-1185">Reference proteome</keyword>
<protein>
    <submittedName>
        <fullName evidence="1">Uncharacterized protein</fullName>
    </submittedName>
</protein>
<dbReference type="EMBL" id="MU266740">
    <property type="protein sequence ID" value="KAH7918745.1"/>
    <property type="molecule type" value="Genomic_DNA"/>
</dbReference>
<gene>
    <name evidence="1" type="ORF">BV22DRAFT_1134361</name>
</gene>
<reference evidence="1" key="1">
    <citation type="journal article" date="2021" name="New Phytol.">
        <title>Evolutionary innovations through gain and loss of genes in the ectomycorrhizal Boletales.</title>
        <authorList>
            <person name="Wu G."/>
            <person name="Miyauchi S."/>
            <person name="Morin E."/>
            <person name="Kuo A."/>
            <person name="Drula E."/>
            <person name="Varga T."/>
            <person name="Kohler A."/>
            <person name="Feng B."/>
            <person name="Cao Y."/>
            <person name="Lipzen A."/>
            <person name="Daum C."/>
            <person name="Hundley H."/>
            <person name="Pangilinan J."/>
            <person name="Johnson J."/>
            <person name="Barry K."/>
            <person name="LaButti K."/>
            <person name="Ng V."/>
            <person name="Ahrendt S."/>
            <person name="Min B."/>
            <person name="Choi I.G."/>
            <person name="Park H."/>
            <person name="Plett J.M."/>
            <person name="Magnuson J."/>
            <person name="Spatafora J.W."/>
            <person name="Nagy L.G."/>
            <person name="Henrissat B."/>
            <person name="Grigoriev I.V."/>
            <person name="Yang Z.L."/>
            <person name="Xu J."/>
            <person name="Martin F.M."/>
        </authorList>
    </citation>
    <scope>NUCLEOTIDE SEQUENCE</scope>
    <source>
        <strain evidence="1">KUC20120723A-06</strain>
    </source>
</reference>
<comment type="caution">
    <text evidence="1">The sequence shown here is derived from an EMBL/GenBank/DDBJ whole genome shotgun (WGS) entry which is preliminary data.</text>
</comment>
<proteinExistence type="predicted"/>
<accession>A0ACB8AZA5</accession>
<evidence type="ECO:0000313" key="2">
    <source>
        <dbReference type="Proteomes" id="UP000790709"/>
    </source>
</evidence>
<name>A0ACB8AZA5_9AGAM</name>